<dbReference type="GO" id="GO:0017004">
    <property type="term" value="P:cytochrome complex assembly"/>
    <property type="evidence" value="ECO:0007669"/>
    <property type="project" value="UniProtKB-KW"/>
</dbReference>
<dbReference type="GO" id="GO:0005886">
    <property type="term" value="C:plasma membrane"/>
    <property type="evidence" value="ECO:0007669"/>
    <property type="project" value="TreeGrafter"/>
</dbReference>
<dbReference type="InterPro" id="IPR017560">
    <property type="entry name" value="Cyt_c_biogenesis_CcmI"/>
</dbReference>
<dbReference type="EMBL" id="CP022530">
    <property type="protein sequence ID" value="ASP40240.1"/>
    <property type="molecule type" value="Genomic_DNA"/>
</dbReference>
<comment type="subcellular location">
    <subcellularLocation>
        <location evidence="1">Cell envelope</location>
    </subcellularLocation>
</comment>
<evidence type="ECO:0000256" key="1">
    <source>
        <dbReference type="ARBA" id="ARBA00004196"/>
    </source>
</evidence>
<dbReference type="KEGG" id="bsan:CHH28_16830"/>
<reference evidence="5 6" key="1">
    <citation type="submission" date="2017-07" db="EMBL/GenBank/DDBJ databases">
        <title>Annotated genome sequence of Bacterioplanes sanyensis isolated from Red Sea.</title>
        <authorList>
            <person name="Rehman Z.U."/>
        </authorList>
    </citation>
    <scope>NUCLEOTIDE SEQUENCE [LARGE SCALE GENOMIC DNA]</scope>
    <source>
        <strain evidence="5 6">NV9</strain>
    </source>
</reference>
<gene>
    <name evidence="5" type="primary">ccmI</name>
    <name evidence="5" type="ORF">CHH28_16830</name>
</gene>
<dbReference type="AlphaFoldDB" id="A0A222FN77"/>
<organism evidence="5 6">
    <name type="scientific">Bacterioplanes sanyensis</name>
    <dbReference type="NCBI Taxonomy" id="1249553"/>
    <lineage>
        <taxon>Bacteria</taxon>
        <taxon>Pseudomonadati</taxon>
        <taxon>Pseudomonadota</taxon>
        <taxon>Gammaproteobacteria</taxon>
        <taxon>Oceanospirillales</taxon>
        <taxon>Oceanospirillaceae</taxon>
        <taxon>Bacterioplanes</taxon>
    </lineage>
</organism>
<dbReference type="Pfam" id="PF23892">
    <property type="entry name" value="Ig_CycH"/>
    <property type="match status" value="1"/>
</dbReference>
<dbReference type="InterPro" id="IPR051263">
    <property type="entry name" value="C-type_cytochrome_biogenesis"/>
</dbReference>
<protein>
    <submittedName>
        <fullName evidence="5">C-type cytochrome biogenesis protein CcmI</fullName>
    </submittedName>
</protein>
<keyword evidence="3" id="KW-1133">Transmembrane helix</keyword>
<keyword evidence="2" id="KW-0201">Cytochrome c-type biogenesis</keyword>
<feature type="transmembrane region" description="Helical" evidence="3">
    <location>
        <begin position="87"/>
        <end position="105"/>
    </location>
</feature>
<dbReference type="PANTHER" id="PTHR47870:SF1">
    <property type="entry name" value="CYTOCHROME C-TYPE BIOGENESIS PROTEIN CCMH"/>
    <property type="match status" value="1"/>
</dbReference>
<keyword evidence="6" id="KW-1185">Reference proteome</keyword>
<dbReference type="InterPro" id="IPR011990">
    <property type="entry name" value="TPR-like_helical_dom_sf"/>
</dbReference>
<evidence type="ECO:0000256" key="2">
    <source>
        <dbReference type="ARBA" id="ARBA00022748"/>
    </source>
</evidence>
<accession>A0A222FN77</accession>
<dbReference type="GO" id="GO:0030313">
    <property type="term" value="C:cell envelope"/>
    <property type="evidence" value="ECO:0007669"/>
    <property type="project" value="UniProtKB-SubCell"/>
</dbReference>
<proteinExistence type="predicted"/>
<evidence type="ECO:0000313" key="5">
    <source>
        <dbReference type="EMBL" id="ASP40240.1"/>
    </source>
</evidence>
<dbReference type="Gene3D" id="1.25.40.10">
    <property type="entry name" value="Tetratricopeptide repeat domain"/>
    <property type="match status" value="1"/>
</dbReference>
<keyword evidence="3" id="KW-0812">Transmembrane</keyword>
<dbReference type="SUPFAM" id="SSF48452">
    <property type="entry name" value="TPR-like"/>
    <property type="match status" value="1"/>
</dbReference>
<sequence>MMLALLLLAIPLAMFLLKPVWYRSSQQEISHSEENLRLYQERTDEVAGSDLSEEEKAQLQLELDREFLASASELQPREQKNSTRDRLPLAIALIVLTLASTVLLYQRWGASNELRATELLDLASQSRLSELERKELMTRLANAEQRNPDNIEWAYLRGRILSAEQNYEQAATAFAAMLERLPEEAQADRAEAMTMLAQARFFAAEQKADPAVYELLQQALAITPQHRQALGMAGILAFELQQYGDAIEHWRGLWQSLPAGPEAAQLEQGIRRAAEHLGEQGGEVSLAWLERAELKVLVSLSEQAKQQAQPGDTVFVLARAFNGSPMPLAVQKLTVAQLPQVITLSDAQAMAPGMSLSQFKQVTLVARVSRSGQPTAQPGDWQGLLEPVANRDEQIFKLTIDRQLTAGS</sequence>
<keyword evidence="3" id="KW-0472">Membrane</keyword>
<dbReference type="OrthoDB" id="9776053at2"/>
<evidence type="ECO:0000256" key="3">
    <source>
        <dbReference type="SAM" id="Phobius"/>
    </source>
</evidence>
<dbReference type="InterPro" id="IPR056412">
    <property type="entry name" value="Ig_CycH"/>
</dbReference>
<dbReference type="PANTHER" id="PTHR47870">
    <property type="entry name" value="CYTOCHROME C-TYPE BIOGENESIS PROTEIN CCMH"/>
    <property type="match status" value="1"/>
</dbReference>
<evidence type="ECO:0000313" key="6">
    <source>
        <dbReference type="Proteomes" id="UP000202440"/>
    </source>
</evidence>
<dbReference type="RefSeq" id="WP_094061409.1">
    <property type="nucleotide sequence ID" value="NZ_CP022530.1"/>
</dbReference>
<evidence type="ECO:0000259" key="4">
    <source>
        <dbReference type="Pfam" id="PF23892"/>
    </source>
</evidence>
<feature type="domain" description="Cytochrome c-type biogenesis protein H Ig-like" evidence="4">
    <location>
        <begin position="294"/>
        <end position="401"/>
    </location>
</feature>
<dbReference type="Proteomes" id="UP000202440">
    <property type="component" value="Chromosome"/>
</dbReference>
<name>A0A222FN77_9GAMM</name>
<dbReference type="NCBIfam" id="TIGR03142">
    <property type="entry name" value="cytochro_ccmI"/>
    <property type="match status" value="1"/>
</dbReference>